<feature type="transmembrane region" description="Helical" evidence="1">
    <location>
        <begin position="49"/>
        <end position="74"/>
    </location>
</feature>
<proteinExistence type="predicted"/>
<keyword evidence="1" id="KW-1133">Transmembrane helix</keyword>
<sequence>MFKVRFLNSVLFLLIKYSVFFFIVAFMGGRFKTAVMDNASTSWEFFKLTLGYILYVLVYSIFLIALFCAPLYFILKIEKGFLFLLAAIVFYGIEFVVYTHFYSPSDRMLGIYNAIVGVVLLCVFFFTSIKHKFEK</sequence>
<protein>
    <submittedName>
        <fullName evidence="2">Uncharacterized protein</fullName>
    </submittedName>
</protein>
<feature type="transmembrane region" description="Helical" evidence="1">
    <location>
        <begin position="81"/>
        <end position="103"/>
    </location>
</feature>
<evidence type="ECO:0000313" key="2">
    <source>
        <dbReference type="EMBL" id="SMO49494.1"/>
    </source>
</evidence>
<organism evidence="2 3">
    <name type="scientific">Solitalea koreensis</name>
    <dbReference type="NCBI Taxonomy" id="543615"/>
    <lineage>
        <taxon>Bacteria</taxon>
        <taxon>Pseudomonadati</taxon>
        <taxon>Bacteroidota</taxon>
        <taxon>Sphingobacteriia</taxon>
        <taxon>Sphingobacteriales</taxon>
        <taxon>Sphingobacteriaceae</taxon>
        <taxon>Solitalea</taxon>
    </lineage>
</organism>
<keyword evidence="3" id="KW-1185">Reference proteome</keyword>
<evidence type="ECO:0000313" key="3">
    <source>
        <dbReference type="Proteomes" id="UP000315971"/>
    </source>
</evidence>
<accession>A0A521BQN6</accession>
<feature type="transmembrane region" description="Helical" evidence="1">
    <location>
        <begin position="109"/>
        <end position="129"/>
    </location>
</feature>
<dbReference type="EMBL" id="FXSZ01000002">
    <property type="protein sequence ID" value="SMO49494.1"/>
    <property type="molecule type" value="Genomic_DNA"/>
</dbReference>
<gene>
    <name evidence="2" type="ORF">SAMN06265350_102458</name>
</gene>
<dbReference type="AlphaFoldDB" id="A0A521BQN6"/>
<keyword evidence="1" id="KW-0472">Membrane</keyword>
<name>A0A521BQN6_9SPHI</name>
<feature type="transmembrane region" description="Helical" evidence="1">
    <location>
        <begin position="7"/>
        <end position="29"/>
    </location>
</feature>
<evidence type="ECO:0000256" key="1">
    <source>
        <dbReference type="SAM" id="Phobius"/>
    </source>
</evidence>
<dbReference type="Proteomes" id="UP000315971">
    <property type="component" value="Unassembled WGS sequence"/>
</dbReference>
<keyword evidence="1" id="KW-0812">Transmembrane</keyword>
<reference evidence="2 3" key="1">
    <citation type="submission" date="2017-05" db="EMBL/GenBank/DDBJ databases">
        <authorList>
            <person name="Varghese N."/>
            <person name="Submissions S."/>
        </authorList>
    </citation>
    <scope>NUCLEOTIDE SEQUENCE [LARGE SCALE GENOMIC DNA]</scope>
    <source>
        <strain evidence="2 3">DSM 21342</strain>
    </source>
</reference>